<dbReference type="InterPro" id="IPR011010">
    <property type="entry name" value="DNA_brk_join_enz"/>
</dbReference>
<dbReference type="GO" id="GO:0006310">
    <property type="term" value="P:DNA recombination"/>
    <property type="evidence" value="ECO:0007669"/>
    <property type="project" value="UniProtKB-KW"/>
</dbReference>
<evidence type="ECO:0000256" key="5">
    <source>
        <dbReference type="PROSITE-ProRule" id="PRU01248"/>
    </source>
</evidence>
<name>A0A842J729_9BACT</name>
<evidence type="ECO:0000259" key="6">
    <source>
        <dbReference type="PROSITE" id="PS51898"/>
    </source>
</evidence>
<dbReference type="InterPro" id="IPR013762">
    <property type="entry name" value="Integrase-like_cat_sf"/>
</dbReference>
<evidence type="ECO:0000259" key="7">
    <source>
        <dbReference type="PROSITE" id="PS51900"/>
    </source>
</evidence>
<evidence type="ECO:0000256" key="4">
    <source>
        <dbReference type="ARBA" id="ARBA00023172"/>
    </source>
</evidence>
<feature type="domain" description="Core-binding (CB)" evidence="7">
    <location>
        <begin position="144"/>
        <end position="224"/>
    </location>
</feature>
<comment type="similarity">
    <text evidence="1">Belongs to the 'phage' integrase family.</text>
</comment>
<gene>
    <name evidence="8" type="ORF">H7R39_10210</name>
</gene>
<dbReference type="GO" id="GO:0003677">
    <property type="term" value="F:DNA binding"/>
    <property type="evidence" value="ECO:0007669"/>
    <property type="project" value="UniProtKB-UniRule"/>
</dbReference>
<dbReference type="InterPro" id="IPR044068">
    <property type="entry name" value="CB"/>
</dbReference>
<evidence type="ECO:0000313" key="9">
    <source>
        <dbReference type="Proteomes" id="UP000552683"/>
    </source>
</evidence>
<protein>
    <submittedName>
        <fullName evidence="8">Phage integrase N-terminal SAM-like domain-containing protein</fullName>
    </submittedName>
</protein>
<evidence type="ECO:0000313" key="8">
    <source>
        <dbReference type="EMBL" id="MBC2883617.1"/>
    </source>
</evidence>
<accession>A0A842J729</accession>
<dbReference type="SUPFAM" id="SSF56349">
    <property type="entry name" value="DNA breaking-rejoining enzymes"/>
    <property type="match status" value="1"/>
</dbReference>
<dbReference type="InterPro" id="IPR004107">
    <property type="entry name" value="Integrase_SAM-like_N"/>
</dbReference>
<dbReference type="PANTHER" id="PTHR30349:SF41">
    <property type="entry name" value="INTEGRASE_RECOMBINASE PROTEIN MJ0367-RELATED"/>
    <property type="match status" value="1"/>
</dbReference>
<dbReference type="RefSeq" id="WP_185899125.1">
    <property type="nucleotide sequence ID" value="NZ_JACLZK010000002.1"/>
</dbReference>
<keyword evidence="2" id="KW-0229">DNA integration</keyword>
<evidence type="ECO:0000256" key="3">
    <source>
        <dbReference type="ARBA" id="ARBA00023125"/>
    </source>
</evidence>
<organism evidence="8 9">
    <name type="scientific">Campylobacter massiliensis</name>
    <dbReference type="NCBI Taxonomy" id="2762557"/>
    <lineage>
        <taxon>Bacteria</taxon>
        <taxon>Pseudomonadati</taxon>
        <taxon>Campylobacterota</taxon>
        <taxon>Epsilonproteobacteria</taxon>
        <taxon>Campylobacterales</taxon>
        <taxon>Campylobacteraceae</taxon>
        <taxon>Campylobacter</taxon>
    </lineage>
</organism>
<keyword evidence="4" id="KW-0233">DNA recombination</keyword>
<dbReference type="Gene3D" id="1.10.150.130">
    <property type="match status" value="1"/>
</dbReference>
<reference evidence="8 9" key="1">
    <citation type="submission" date="2020-08" db="EMBL/GenBank/DDBJ databases">
        <title>Complete genome and description of Campylobacter massiliensis Marseille-Q3452 sp. nov.</title>
        <authorList>
            <person name="Antezack A."/>
        </authorList>
    </citation>
    <scope>NUCLEOTIDE SEQUENCE [LARGE SCALE GENOMIC DNA]</scope>
    <source>
        <strain evidence="8 9">Marseille-Q3452</strain>
    </source>
</reference>
<dbReference type="AlphaFoldDB" id="A0A842J729"/>
<feature type="domain" description="Tyr recombinase" evidence="6">
    <location>
        <begin position="248"/>
        <end position="419"/>
    </location>
</feature>
<proteinExistence type="inferred from homology"/>
<dbReference type="InterPro" id="IPR010998">
    <property type="entry name" value="Integrase_recombinase_N"/>
</dbReference>
<dbReference type="Pfam" id="PF13495">
    <property type="entry name" value="Phage_int_SAM_4"/>
    <property type="match status" value="1"/>
</dbReference>
<evidence type="ECO:0000256" key="1">
    <source>
        <dbReference type="ARBA" id="ARBA00008857"/>
    </source>
</evidence>
<dbReference type="PROSITE" id="PS51898">
    <property type="entry name" value="TYR_RECOMBINASE"/>
    <property type="match status" value="1"/>
</dbReference>
<sequence length="430" mass="49877">MLSKLITKISKRPNFYYFDTAIKDGKKTTIKYCLFTSDENEARMLAEKIKSEVNLVLMQRVVKKPTSLALLIKNQRRSKEDIDSFIKTNKLFLDIQEYKSLFQSTVAKFYNVSLYSEQNESTLEICPIVQKDTQNLKQHTTFEQIAKRYVKNECEKLKSSNKTKGYYIKTGKILDEFLKNKHISNVTYSDAESFQINLLNAQKLHKKTVNNYISYSKRLFDYAIKINETTSNPFKTLTSFKISLEEKSPKDNFTMDELKLVLNTNRLDLRDYMMFALYTGLRLNEIWQLDSSSIGEQEGIKFINVKTAKQKGGAVKYRQIPVHRDILYLSDMRWLEEIKMGKNSCDYFSKRLNKHIHKIIPEANVSFHRLRGNFAKAIKDYCLENGIADITSILLGHSADLATDTYAKGISLKAKQKAMGGLDIFKFLKE</sequence>
<comment type="caution">
    <text evidence="8">The sequence shown here is derived from an EMBL/GenBank/DDBJ whole genome shotgun (WGS) entry which is preliminary data.</text>
</comment>
<dbReference type="GO" id="GO:0015074">
    <property type="term" value="P:DNA integration"/>
    <property type="evidence" value="ECO:0007669"/>
    <property type="project" value="UniProtKB-KW"/>
</dbReference>
<keyword evidence="9" id="KW-1185">Reference proteome</keyword>
<keyword evidence="3 5" id="KW-0238">DNA-binding</keyword>
<dbReference type="PANTHER" id="PTHR30349">
    <property type="entry name" value="PHAGE INTEGRASE-RELATED"/>
    <property type="match status" value="1"/>
</dbReference>
<dbReference type="InterPro" id="IPR050090">
    <property type="entry name" value="Tyrosine_recombinase_XerCD"/>
</dbReference>
<dbReference type="InterPro" id="IPR002104">
    <property type="entry name" value="Integrase_catalytic"/>
</dbReference>
<dbReference type="PROSITE" id="PS51900">
    <property type="entry name" value="CB"/>
    <property type="match status" value="1"/>
</dbReference>
<dbReference type="Proteomes" id="UP000552683">
    <property type="component" value="Unassembled WGS sequence"/>
</dbReference>
<dbReference type="Gene3D" id="1.10.443.10">
    <property type="entry name" value="Intergrase catalytic core"/>
    <property type="match status" value="1"/>
</dbReference>
<dbReference type="EMBL" id="JACLZK010000002">
    <property type="protein sequence ID" value="MBC2883617.1"/>
    <property type="molecule type" value="Genomic_DNA"/>
</dbReference>
<evidence type="ECO:0000256" key="2">
    <source>
        <dbReference type="ARBA" id="ARBA00022908"/>
    </source>
</evidence>